<evidence type="ECO:0000313" key="7">
    <source>
        <dbReference type="Proteomes" id="UP000248961"/>
    </source>
</evidence>
<evidence type="ECO:0000313" key="6">
    <source>
        <dbReference type="EMBL" id="RAL16224.1"/>
    </source>
</evidence>
<sequence>MASPKKDFHVAIIGGGIAGVTLAIALHHRNISVTIYEQAHAFSEVGAGVSFSPNAVQAMNYCHDGIYSAFEKVCTRNLWSSKQKVWFDYLDGYNKGPNEAHGDRRQDIEFTITNSLGQNGVHRAHFLDELIKLVPKEICRFHRRLEDVQERIRDGKLILKFADGSEEEADVVIGCDGIKSQVRQIILGADHPAAKPSYTHKYAYRGLVPMEKAVAAIGEELASNSCMHMGPGGHMLTFPVNGGKTLNIVAFHTNPDDWADYPRLTRESTREEALRDFEGYGPNVINLLKLTESDLSVWAIFDLNDHPVPTYHKGRVAISGDAAHATSPHHGAGAGFCIEDTAVLASLLQDERVQSHRDLEAVLAAFDASRRERSQWLVRSSRFIGDCYEWRAEGVGRDFGKIEEEIVRRNAVIADLDIPRMVEEARQELGRRLGGGERASL</sequence>
<gene>
    <name evidence="6" type="ORF">BO97DRAFT_455740</name>
</gene>
<reference evidence="6 7" key="1">
    <citation type="submission" date="2018-02" db="EMBL/GenBank/DDBJ databases">
        <title>The genomes of Aspergillus section Nigri reveals drivers in fungal speciation.</title>
        <authorList>
            <consortium name="DOE Joint Genome Institute"/>
            <person name="Vesth T.C."/>
            <person name="Nybo J."/>
            <person name="Theobald S."/>
            <person name="Brandl J."/>
            <person name="Frisvad J.C."/>
            <person name="Nielsen K.F."/>
            <person name="Lyhne E.K."/>
            <person name="Kogle M.E."/>
            <person name="Kuo A."/>
            <person name="Riley R."/>
            <person name="Clum A."/>
            <person name="Nolan M."/>
            <person name="Lipzen A."/>
            <person name="Salamov A."/>
            <person name="Henrissat B."/>
            <person name="Wiebenga A."/>
            <person name="De vries R.P."/>
            <person name="Grigoriev I.V."/>
            <person name="Mortensen U.H."/>
            <person name="Andersen M.R."/>
            <person name="Baker S.E."/>
        </authorList>
    </citation>
    <scope>NUCLEOTIDE SEQUENCE [LARGE SCALE GENOMIC DNA]</scope>
    <source>
        <strain evidence="6 7">CBS 101889</strain>
    </source>
</reference>
<accession>A0A395IDJ1</accession>
<dbReference type="AlphaFoldDB" id="A0A395IDJ1"/>
<evidence type="ECO:0000256" key="2">
    <source>
        <dbReference type="ARBA" id="ARBA00022827"/>
    </source>
</evidence>
<dbReference type="FunFam" id="3.50.50.60:FF:000153">
    <property type="entry name" value="Salicylate hydroxylase, putative"/>
    <property type="match status" value="1"/>
</dbReference>
<dbReference type="PANTHER" id="PTHR46720">
    <property type="entry name" value="HYDROXYLASE, PUTATIVE (AFU_ORTHOLOGUE AFUA_3G01460)-RELATED"/>
    <property type="match status" value="1"/>
</dbReference>
<evidence type="ECO:0000256" key="1">
    <source>
        <dbReference type="ARBA" id="ARBA00022630"/>
    </source>
</evidence>
<dbReference type="InterPro" id="IPR036188">
    <property type="entry name" value="FAD/NAD-bd_sf"/>
</dbReference>
<dbReference type="Gene3D" id="3.50.50.60">
    <property type="entry name" value="FAD/NAD(P)-binding domain"/>
    <property type="match status" value="1"/>
</dbReference>
<keyword evidence="4" id="KW-0472">Membrane</keyword>
<dbReference type="OrthoDB" id="417877at2759"/>
<dbReference type="InterPro" id="IPR002938">
    <property type="entry name" value="FAD-bd"/>
</dbReference>
<keyword evidence="7" id="KW-1185">Reference proteome</keyword>
<keyword evidence="4" id="KW-0812">Transmembrane</keyword>
<dbReference type="GO" id="GO:0044550">
    <property type="term" value="P:secondary metabolite biosynthetic process"/>
    <property type="evidence" value="ECO:0007669"/>
    <property type="project" value="TreeGrafter"/>
</dbReference>
<evidence type="ECO:0000259" key="5">
    <source>
        <dbReference type="Pfam" id="PF01494"/>
    </source>
</evidence>
<dbReference type="Proteomes" id="UP000248961">
    <property type="component" value="Unassembled WGS sequence"/>
</dbReference>
<keyword evidence="4" id="KW-1133">Transmembrane helix</keyword>
<dbReference type="InterPro" id="IPR051104">
    <property type="entry name" value="FAD_monoxygenase"/>
</dbReference>
<dbReference type="SUPFAM" id="SSF54373">
    <property type="entry name" value="FAD-linked reductases, C-terminal domain"/>
    <property type="match status" value="1"/>
</dbReference>
<name>A0A395IDJ1_ASPHC</name>
<dbReference type="STRING" id="1450537.A0A395IDJ1"/>
<keyword evidence="1" id="KW-0285">Flavoprotein</keyword>
<dbReference type="SUPFAM" id="SSF51905">
    <property type="entry name" value="FAD/NAD(P)-binding domain"/>
    <property type="match status" value="1"/>
</dbReference>
<dbReference type="PRINTS" id="PR00420">
    <property type="entry name" value="RNGMNOXGNASE"/>
</dbReference>
<dbReference type="EMBL" id="KZ824269">
    <property type="protein sequence ID" value="RAL16224.1"/>
    <property type="molecule type" value="Genomic_DNA"/>
</dbReference>
<organism evidence="6 7">
    <name type="scientific">Aspergillus homomorphus (strain CBS 101889)</name>
    <dbReference type="NCBI Taxonomy" id="1450537"/>
    <lineage>
        <taxon>Eukaryota</taxon>
        <taxon>Fungi</taxon>
        <taxon>Dikarya</taxon>
        <taxon>Ascomycota</taxon>
        <taxon>Pezizomycotina</taxon>
        <taxon>Eurotiomycetes</taxon>
        <taxon>Eurotiomycetidae</taxon>
        <taxon>Eurotiales</taxon>
        <taxon>Aspergillaceae</taxon>
        <taxon>Aspergillus</taxon>
        <taxon>Aspergillus subgen. Circumdati</taxon>
    </lineage>
</organism>
<keyword evidence="3" id="KW-0560">Oxidoreductase</keyword>
<keyword evidence="2" id="KW-0274">FAD</keyword>
<evidence type="ECO:0000256" key="4">
    <source>
        <dbReference type="SAM" id="Phobius"/>
    </source>
</evidence>
<dbReference type="RefSeq" id="XP_025555378.1">
    <property type="nucleotide sequence ID" value="XM_025699143.1"/>
</dbReference>
<feature type="transmembrane region" description="Helical" evidence="4">
    <location>
        <begin position="7"/>
        <end position="26"/>
    </location>
</feature>
<dbReference type="Pfam" id="PF01494">
    <property type="entry name" value="FAD_binding_3"/>
    <property type="match status" value="1"/>
</dbReference>
<dbReference type="VEuPathDB" id="FungiDB:BO97DRAFT_455740"/>
<feature type="domain" description="FAD-binding" evidence="5">
    <location>
        <begin position="8"/>
        <end position="379"/>
    </location>
</feature>
<dbReference type="GeneID" id="37203432"/>
<dbReference type="PANTHER" id="PTHR46720:SF3">
    <property type="entry name" value="FAD-BINDING DOMAIN-CONTAINING PROTEIN-RELATED"/>
    <property type="match status" value="1"/>
</dbReference>
<proteinExistence type="predicted"/>
<dbReference type="GO" id="GO:0016491">
    <property type="term" value="F:oxidoreductase activity"/>
    <property type="evidence" value="ECO:0007669"/>
    <property type="project" value="UniProtKB-KW"/>
</dbReference>
<dbReference type="GO" id="GO:0071949">
    <property type="term" value="F:FAD binding"/>
    <property type="evidence" value="ECO:0007669"/>
    <property type="project" value="InterPro"/>
</dbReference>
<evidence type="ECO:0000256" key="3">
    <source>
        <dbReference type="ARBA" id="ARBA00023002"/>
    </source>
</evidence>
<protein>
    <submittedName>
        <fullName evidence="6">Salicylate hydroxylase</fullName>
    </submittedName>
</protein>